<dbReference type="InterPro" id="IPR036866">
    <property type="entry name" value="RibonucZ/Hydroxyglut_hydro"/>
</dbReference>
<dbReference type="Pfam" id="PF00753">
    <property type="entry name" value="Lactamase_B"/>
    <property type="match status" value="1"/>
</dbReference>
<proteinExistence type="predicted"/>
<dbReference type="CDD" id="cd07731">
    <property type="entry name" value="ComA-like_MBL-fold"/>
    <property type="match status" value="1"/>
</dbReference>
<dbReference type="PANTHER" id="PTHR30619">
    <property type="entry name" value="DNA INTERNALIZATION/COMPETENCE PROTEIN COMEC/REC2"/>
    <property type="match status" value="1"/>
</dbReference>
<dbReference type="InterPro" id="IPR001279">
    <property type="entry name" value="Metallo-B-lactamas"/>
</dbReference>
<dbReference type="PANTHER" id="PTHR30619:SF7">
    <property type="entry name" value="BETA-LACTAMASE DOMAIN PROTEIN"/>
    <property type="match status" value="1"/>
</dbReference>
<dbReference type="STRING" id="241244.ATY39_06365"/>
<keyword evidence="3" id="KW-1185">Reference proteome</keyword>
<feature type="domain" description="Metallo-beta-lactamase" evidence="1">
    <location>
        <begin position="31"/>
        <end position="99"/>
    </location>
</feature>
<dbReference type="RefSeq" id="WP_066787435.1">
    <property type="nucleotide sequence ID" value="NZ_CP014806.1"/>
</dbReference>
<sequence length="125" mass="13673">MLGINKTAVNGNPTPNQFNSAEQVKVHILDIGQGDAILIQSTKDNILIDCGNKGQGENVIQYLKKFNVKQLNAVISTHPDADHIGGLADVIDTFPVKSVFAPRLTRTTIAYRNFLQSVKAKQLNM</sequence>
<reference evidence="2 3" key="1">
    <citation type="journal article" date="2016" name="Genome Announc.">
        <title>Whole-Genome Sequence of Rummeliibacillus stabekisii Strain PP9 Isolated from Antarctic Soil.</title>
        <authorList>
            <person name="da Mota F.F."/>
            <person name="Vollu R.E."/>
            <person name="Jurelevicius D."/>
            <person name="Seldin L."/>
        </authorList>
    </citation>
    <scope>NUCLEOTIDE SEQUENCE [LARGE SCALE GENOMIC DNA]</scope>
    <source>
        <strain evidence="2 3">PP9</strain>
    </source>
</reference>
<accession>A0A143HBJ0</accession>
<name>A0A143HBJ0_9BACL</name>
<dbReference type="EMBL" id="CP014806">
    <property type="protein sequence ID" value="AMW99113.1"/>
    <property type="molecule type" value="Genomic_DNA"/>
</dbReference>
<dbReference type="Proteomes" id="UP000076021">
    <property type="component" value="Chromosome"/>
</dbReference>
<evidence type="ECO:0000313" key="2">
    <source>
        <dbReference type="EMBL" id="AMW99113.1"/>
    </source>
</evidence>
<evidence type="ECO:0000313" key="3">
    <source>
        <dbReference type="Proteomes" id="UP000076021"/>
    </source>
</evidence>
<evidence type="ECO:0000259" key="1">
    <source>
        <dbReference type="Pfam" id="PF00753"/>
    </source>
</evidence>
<dbReference type="AlphaFoldDB" id="A0A143HBJ0"/>
<dbReference type="SUPFAM" id="SSF56281">
    <property type="entry name" value="Metallo-hydrolase/oxidoreductase"/>
    <property type="match status" value="1"/>
</dbReference>
<protein>
    <recommendedName>
        <fullName evidence="1">Metallo-beta-lactamase domain-containing protein</fullName>
    </recommendedName>
</protein>
<gene>
    <name evidence="2" type="ORF">ATY39_06365</name>
</gene>
<dbReference type="OrthoDB" id="9761531at2"/>
<dbReference type="KEGG" id="rst:ATY39_06365"/>
<organism evidence="2 3">
    <name type="scientific">Rummeliibacillus stabekisii</name>
    <dbReference type="NCBI Taxonomy" id="241244"/>
    <lineage>
        <taxon>Bacteria</taxon>
        <taxon>Bacillati</taxon>
        <taxon>Bacillota</taxon>
        <taxon>Bacilli</taxon>
        <taxon>Bacillales</taxon>
        <taxon>Caryophanaceae</taxon>
        <taxon>Rummeliibacillus</taxon>
    </lineage>
</organism>
<dbReference type="InterPro" id="IPR035681">
    <property type="entry name" value="ComA-like_MBL"/>
</dbReference>
<reference evidence="3" key="2">
    <citation type="submission" date="2016-03" db="EMBL/GenBank/DDBJ databases">
        <authorList>
            <person name="Ploux O."/>
        </authorList>
    </citation>
    <scope>NUCLEOTIDE SEQUENCE [LARGE SCALE GENOMIC DNA]</scope>
    <source>
        <strain evidence="3">PP9</strain>
    </source>
</reference>
<dbReference type="InterPro" id="IPR052159">
    <property type="entry name" value="Competence_DNA_uptake"/>
</dbReference>
<dbReference type="Gene3D" id="3.60.15.10">
    <property type="entry name" value="Ribonuclease Z/Hydroxyacylglutathione hydrolase-like"/>
    <property type="match status" value="1"/>
</dbReference>